<dbReference type="GO" id="GO:0005737">
    <property type="term" value="C:cytoplasm"/>
    <property type="evidence" value="ECO:0007669"/>
    <property type="project" value="TreeGrafter"/>
</dbReference>
<dbReference type="InterPro" id="IPR038765">
    <property type="entry name" value="Papain-like_cys_pep_sf"/>
</dbReference>
<evidence type="ECO:0000256" key="4">
    <source>
        <dbReference type="ARBA" id="ARBA00022807"/>
    </source>
</evidence>
<dbReference type="SUPFAM" id="SSF54001">
    <property type="entry name" value="Cysteine proteinases"/>
    <property type="match status" value="1"/>
</dbReference>
<comment type="caution">
    <text evidence="9">The sequence shown here is derived from an EMBL/GenBank/DDBJ whole genome shotgun (WGS) entry which is preliminary data.</text>
</comment>
<dbReference type="STRING" id="75743.A0A401PRD3"/>
<keyword evidence="4 6" id="KW-0788">Thiol protease</keyword>
<organism evidence="9 10">
    <name type="scientific">Scyliorhinus torazame</name>
    <name type="common">Cloudy catshark</name>
    <name type="synonym">Catulus torazame</name>
    <dbReference type="NCBI Taxonomy" id="75743"/>
    <lineage>
        <taxon>Eukaryota</taxon>
        <taxon>Metazoa</taxon>
        <taxon>Chordata</taxon>
        <taxon>Craniata</taxon>
        <taxon>Vertebrata</taxon>
        <taxon>Chondrichthyes</taxon>
        <taxon>Elasmobranchii</taxon>
        <taxon>Galeomorphii</taxon>
        <taxon>Galeoidea</taxon>
        <taxon>Carcharhiniformes</taxon>
        <taxon>Scyliorhinidae</taxon>
        <taxon>Scyliorhinus</taxon>
    </lineage>
</organism>
<evidence type="ECO:0000256" key="2">
    <source>
        <dbReference type="ARBA" id="ARBA00022670"/>
    </source>
</evidence>
<feature type="region of interest" description="Disordered" evidence="7">
    <location>
        <begin position="332"/>
        <end position="372"/>
    </location>
</feature>
<gene>
    <name evidence="9" type="ORF">scyTo_0016458</name>
</gene>
<dbReference type="InterPro" id="IPR022684">
    <property type="entry name" value="Calpain_cysteine_protease"/>
</dbReference>
<proteinExistence type="inferred from homology"/>
<feature type="active site" evidence="5 6">
    <location>
        <position position="44"/>
    </location>
</feature>
<keyword evidence="10" id="KW-1185">Reference proteome</keyword>
<dbReference type="EMBL" id="BFAA01009946">
    <property type="protein sequence ID" value="GCB75657.1"/>
    <property type="molecule type" value="Genomic_DNA"/>
</dbReference>
<dbReference type="Gene3D" id="2.60.120.380">
    <property type="match status" value="1"/>
</dbReference>
<protein>
    <recommendedName>
        <fullName evidence="8">Calpain catalytic domain-containing protein</fullName>
    </recommendedName>
</protein>
<evidence type="ECO:0000256" key="7">
    <source>
        <dbReference type="SAM" id="MobiDB-lite"/>
    </source>
</evidence>
<reference evidence="9 10" key="1">
    <citation type="journal article" date="2018" name="Nat. Ecol. Evol.">
        <title>Shark genomes provide insights into elasmobranch evolution and the origin of vertebrates.</title>
        <authorList>
            <person name="Hara Y"/>
            <person name="Yamaguchi K"/>
            <person name="Onimaru K"/>
            <person name="Kadota M"/>
            <person name="Koyanagi M"/>
            <person name="Keeley SD"/>
            <person name="Tatsumi K"/>
            <person name="Tanaka K"/>
            <person name="Motone F"/>
            <person name="Kageyama Y"/>
            <person name="Nozu R"/>
            <person name="Adachi N"/>
            <person name="Nishimura O"/>
            <person name="Nakagawa R"/>
            <person name="Tanegashima C"/>
            <person name="Kiyatake I"/>
            <person name="Matsumoto R"/>
            <person name="Murakumo K"/>
            <person name="Nishida K"/>
            <person name="Terakita A"/>
            <person name="Kuratani S"/>
            <person name="Sato K"/>
            <person name="Hyodo S Kuraku.S."/>
        </authorList>
    </citation>
    <scope>NUCLEOTIDE SEQUENCE [LARGE SCALE GENOMIC DNA]</scope>
</reference>
<feature type="non-terminal residue" evidence="9">
    <location>
        <position position="372"/>
    </location>
</feature>
<feature type="active site" evidence="5 6">
    <location>
        <position position="201"/>
    </location>
</feature>
<dbReference type="InterPro" id="IPR036213">
    <property type="entry name" value="Calpain_III_sf"/>
</dbReference>
<dbReference type="OMA" id="SELWATH"/>
<feature type="compositionally biased region" description="Basic and acidic residues" evidence="7">
    <location>
        <begin position="332"/>
        <end position="347"/>
    </location>
</feature>
<dbReference type="CDD" id="cd00044">
    <property type="entry name" value="CysPc"/>
    <property type="match status" value="1"/>
</dbReference>
<dbReference type="PANTHER" id="PTHR10183">
    <property type="entry name" value="CALPAIN"/>
    <property type="match status" value="1"/>
</dbReference>
<dbReference type="PANTHER" id="PTHR10183:SF385">
    <property type="entry name" value="CALPAIN-9"/>
    <property type="match status" value="1"/>
</dbReference>
<name>A0A401PRD3_SCYTO</name>
<accession>A0A401PRD3</accession>
<dbReference type="PROSITE" id="PS50203">
    <property type="entry name" value="CALPAIN_CAT"/>
    <property type="match status" value="1"/>
</dbReference>
<dbReference type="GO" id="GO:0004198">
    <property type="term" value="F:calcium-dependent cysteine-type endopeptidase activity"/>
    <property type="evidence" value="ECO:0007669"/>
    <property type="project" value="InterPro"/>
</dbReference>
<dbReference type="SMART" id="SM00230">
    <property type="entry name" value="CysPc"/>
    <property type="match status" value="1"/>
</dbReference>
<evidence type="ECO:0000313" key="10">
    <source>
        <dbReference type="Proteomes" id="UP000288216"/>
    </source>
</evidence>
<sequence>MRTRNSQRKNPPCFTARSRQLPLSGNGRKRFRMPQNLLLMERDCWFLAAVASLTLNQKIMGQVVPLEQTFDRNYAGIFYFRFWQYNEWVDVIIDDRLPTFRNRLVFLHSASNDEFWSALLEKAYAKLHGGYESLKGGNTLEAMEDFTGGMGETFKLKEPPPNFYTLLHKALKRGSMLGCSIDITSVTETEARTKTGLVKGHAYSVTGLDQVNSRGRPVQMIRVRNPWGQVEWNGSWSDDSTEWKTVDATDNRRLNMVSKDDGEFWMSFDDFKKHFDTVEICNLTPDSLDTDTFHKWEVTVFEGAWTRGCTAGGCRNFQGTGSLQRAVDEERLEMGDKIGADLPEPPKSKANPQDESQEERQFRSRFGQISGK</sequence>
<dbReference type="InterPro" id="IPR001300">
    <property type="entry name" value="Peptidase_C2_calpain_cat"/>
</dbReference>
<evidence type="ECO:0000313" key="9">
    <source>
        <dbReference type="EMBL" id="GCB75657.1"/>
    </source>
</evidence>
<keyword evidence="2 6" id="KW-0645">Protease</keyword>
<dbReference type="PRINTS" id="PR00704">
    <property type="entry name" value="CALPAIN"/>
</dbReference>
<dbReference type="AlphaFoldDB" id="A0A401PRD3"/>
<evidence type="ECO:0000256" key="5">
    <source>
        <dbReference type="PIRSR" id="PIRSR622684-1"/>
    </source>
</evidence>
<keyword evidence="3 6" id="KW-0378">Hydrolase</keyword>
<dbReference type="OrthoDB" id="424753at2759"/>
<dbReference type="SUPFAM" id="SSF49758">
    <property type="entry name" value="Calpain large subunit, middle domain (domain III)"/>
    <property type="match status" value="1"/>
</dbReference>
<feature type="active site" evidence="5 6">
    <location>
        <position position="225"/>
    </location>
</feature>
<dbReference type="Pfam" id="PF00648">
    <property type="entry name" value="Peptidase_C2"/>
    <property type="match status" value="1"/>
</dbReference>
<evidence type="ECO:0000256" key="1">
    <source>
        <dbReference type="ARBA" id="ARBA00007623"/>
    </source>
</evidence>
<dbReference type="Gene3D" id="3.90.70.10">
    <property type="entry name" value="Cysteine proteinases"/>
    <property type="match status" value="1"/>
</dbReference>
<dbReference type="Proteomes" id="UP000288216">
    <property type="component" value="Unassembled WGS sequence"/>
</dbReference>
<evidence type="ECO:0000259" key="8">
    <source>
        <dbReference type="PROSITE" id="PS50203"/>
    </source>
</evidence>
<evidence type="ECO:0000256" key="3">
    <source>
        <dbReference type="ARBA" id="ARBA00022801"/>
    </source>
</evidence>
<dbReference type="FunFam" id="3.90.70.10:FF:000001">
    <property type="entry name" value="Calpain-1 catalytic subunit"/>
    <property type="match status" value="1"/>
</dbReference>
<dbReference type="GO" id="GO:0006508">
    <property type="term" value="P:proteolysis"/>
    <property type="evidence" value="ECO:0007669"/>
    <property type="project" value="UniProtKB-KW"/>
</dbReference>
<evidence type="ECO:0000256" key="6">
    <source>
        <dbReference type="PROSITE-ProRule" id="PRU00239"/>
    </source>
</evidence>
<feature type="domain" description="Calpain catalytic" evidence="8">
    <location>
        <begin position="1"/>
        <end position="284"/>
    </location>
</feature>
<comment type="similarity">
    <text evidence="1">Belongs to the peptidase C2 family.</text>
</comment>